<feature type="compositionally biased region" description="Basic and acidic residues" evidence="1">
    <location>
        <begin position="759"/>
        <end position="769"/>
    </location>
</feature>
<feature type="region of interest" description="Disordered" evidence="1">
    <location>
        <begin position="139"/>
        <end position="168"/>
    </location>
</feature>
<feature type="compositionally biased region" description="Basic residues" evidence="1">
    <location>
        <begin position="770"/>
        <end position="782"/>
    </location>
</feature>
<name>A0A5C3QU81_9AGAR</name>
<feature type="compositionally biased region" description="Low complexity" evidence="1">
    <location>
        <begin position="54"/>
        <end position="71"/>
    </location>
</feature>
<evidence type="ECO:0000256" key="1">
    <source>
        <dbReference type="SAM" id="MobiDB-lite"/>
    </source>
</evidence>
<dbReference type="Proteomes" id="UP000305067">
    <property type="component" value="Unassembled WGS sequence"/>
</dbReference>
<sequence length="782" mass="84626">MSSPPPLSPEPITHSDSYSSMSEFEGLSDSDWLDISSNRSSDDDDSDGEHFFQLPSRRSSASLGSSAGDPDTNAGWEGLVTNDIAAEESPFDTCRPLTTSDGTETIRPGHLISLDQIPNIDAESPSDDERVRDGLNQSMISTLGGSRSSSAGRSSTRGSLRDLRLSFPDPLSSSREDFRVAKATERTQSLNSSFEDVAPVTEAAFPAEDTAPPAEINDPGASPMPVVHDDKQKARCDCFLKQTHNFEIFVYGSRSDAGQSFVDQLISKAVAGGWGSEVLWSERSAPNIRVVHIGSPSVGSKCITIHDVVDRATLAPLTPKADVLSLAIVFLPFSTAVPLTKHTLYLPVLPPSCQDSVETIKVDRQANASWRALAVGDESIVRLNSVSSPATSFRVEDISLLAPISAQRAFSDVLRRAHGPKYKLAKAHSHTYSSLTPAAAITGILALMIGGFALCTSNGPSALPVTVKSTKTSSETVTMSVTMMANQTNSLSTRMSTHLAIVPSALKDFAFAVFPPTSPSTPTAVAPSAWGSLTMPNCEDLTWQSAAPATKAMTVRPSTSLSLSGMSSPSQVTVPPTLSTYLPETIGRVVAETTEEVRVNVHDLVHALDGLMDSVHRQTSIMTRQSRDRARLLSERLQRQTTEVAKRSTVAKDMIHDGARVLTDRLQRQGSELSQQSKGASEAVAKKVVQRNERARRRAKEIRGVGEYLVAHTRETIQERVVHARSRAVAIRSNMVNSAWSAYVEAHERFALDVMGDKENLPQHKDLPKRAPRLKDKRLHSF</sequence>
<protein>
    <submittedName>
        <fullName evidence="2">Uncharacterized protein</fullName>
    </submittedName>
</protein>
<evidence type="ECO:0000313" key="2">
    <source>
        <dbReference type="EMBL" id="TFL03879.1"/>
    </source>
</evidence>
<accession>A0A5C3QU81</accession>
<feature type="compositionally biased region" description="Low complexity" evidence="1">
    <location>
        <begin position="141"/>
        <end position="158"/>
    </location>
</feature>
<dbReference type="AlphaFoldDB" id="A0A5C3QU81"/>
<evidence type="ECO:0000313" key="3">
    <source>
        <dbReference type="Proteomes" id="UP000305067"/>
    </source>
</evidence>
<proteinExistence type="predicted"/>
<dbReference type="EMBL" id="ML178819">
    <property type="protein sequence ID" value="TFL03879.1"/>
    <property type="molecule type" value="Genomic_DNA"/>
</dbReference>
<dbReference type="OrthoDB" id="3256495at2759"/>
<feature type="region of interest" description="Disordered" evidence="1">
    <location>
        <begin position="1"/>
        <end position="111"/>
    </location>
</feature>
<gene>
    <name evidence="2" type="ORF">BDV98DRAFT_654409</name>
</gene>
<reference evidence="2 3" key="1">
    <citation type="journal article" date="2019" name="Nat. Ecol. Evol.">
        <title>Megaphylogeny resolves global patterns of mushroom evolution.</title>
        <authorList>
            <person name="Varga T."/>
            <person name="Krizsan K."/>
            <person name="Foldi C."/>
            <person name="Dima B."/>
            <person name="Sanchez-Garcia M."/>
            <person name="Sanchez-Ramirez S."/>
            <person name="Szollosi G.J."/>
            <person name="Szarkandi J.G."/>
            <person name="Papp V."/>
            <person name="Albert L."/>
            <person name="Andreopoulos W."/>
            <person name="Angelini C."/>
            <person name="Antonin V."/>
            <person name="Barry K.W."/>
            <person name="Bougher N.L."/>
            <person name="Buchanan P."/>
            <person name="Buyck B."/>
            <person name="Bense V."/>
            <person name="Catcheside P."/>
            <person name="Chovatia M."/>
            <person name="Cooper J."/>
            <person name="Damon W."/>
            <person name="Desjardin D."/>
            <person name="Finy P."/>
            <person name="Geml J."/>
            <person name="Haridas S."/>
            <person name="Hughes K."/>
            <person name="Justo A."/>
            <person name="Karasinski D."/>
            <person name="Kautmanova I."/>
            <person name="Kiss B."/>
            <person name="Kocsube S."/>
            <person name="Kotiranta H."/>
            <person name="LaButti K.M."/>
            <person name="Lechner B.E."/>
            <person name="Liimatainen K."/>
            <person name="Lipzen A."/>
            <person name="Lukacs Z."/>
            <person name="Mihaltcheva S."/>
            <person name="Morgado L.N."/>
            <person name="Niskanen T."/>
            <person name="Noordeloos M.E."/>
            <person name="Ohm R.A."/>
            <person name="Ortiz-Santana B."/>
            <person name="Ovrebo C."/>
            <person name="Racz N."/>
            <person name="Riley R."/>
            <person name="Savchenko A."/>
            <person name="Shiryaev A."/>
            <person name="Soop K."/>
            <person name="Spirin V."/>
            <person name="Szebenyi C."/>
            <person name="Tomsovsky M."/>
            <person name="Tulloss R.E."/>
            <person name="Uehling J."/>
            <person name="Grigoriev I.V."/>
            <person name="Vagvolgyi C."/>
            <person name="Papp T."/>
            <person name="Martin F.M."/>
            <person name="Miettinen O."/>
            <person name="Hibbett D.S."/>
            <person name="Nagy L.G."/>
        </authorList>
    </citation>
    <scope>NUCLEOTIDE SEQUENCE [LARGE SCALE GENOMIC DNA]</scope>
    <source>
        <strain evidence="2 3">CBS 309.79</strain>
    </source>
</reference>
<feature type="region of interest" description="Disordered" evidence="1">
    <location>
        <begin position="759"/>
        <end position="782"/>
    </location>
</feature>
<organism evidence="2 3">
    <name type="scientific">Pterulicium gracile</name>
    <dbReference type="NCBI Taxonomy" id="1884261"/>
    <lineage>
        <taxon>Eukaryota</taxon>
        <taxon>Fungi</taxon>
        <taxon>Dikarya</taxon>
        <taxon>Basidiomycota</taxon>
        <taxon>Agaricomycotina</taxon>
        <taxon>Agaricomycetes</taxon>
        <taxon>Agaricomycetidae</taxon>
        <taxon>Agaricales</taxon>
        <taxon>Pleurotineae</taxon>
        <taxon>Pterulaceae</taxon>
        <taxon>Pterulicium</taxon>
    </lineage>
</organism>
<keyword evidence="3" id="KW-1185">Reference proteome</keyword>